<organism evidence="2 3">
    <name type="scientific">Cryptolaemus montrouzieri</name>
    <dbReference type="NCBI Taxonomy" id="559131"/>
    <lineage>
        <taxon>Eukaryota</taxon>
        <taxon>Metazoa</taxon>
        <taxon>Ecdysozoa</taxon>
        <taxon>Arthropoda</taxon>
        <taxon>Hexapoda</taxon>
        <taxon>Insecta</taxon>
        <taxon>Pterygota</taxon>
        <taxon>Neoptera</taxon>
        <taxon>Endopterygota</taxon>
        <taxon>Coleoptera</taxon>
        <taxon>Polyphaga</taxon>
        <taxon>Cucujiformia</taxon>
        <taxon>Coccinelloidea</taxon>
        <taxon>Coccinellidae</taxon>
        <taxon>Scymninae</taxon>
        <taxon>Scymnini</taxon>
        <taxon>Cryptolaemus</taxon>
    </lineage>
</organism>
<protein>
    <submittedName>
        <fullName evidence="2">Uncharacterized protein</fullName>
    </submittedName>
</protein>
<accession>A0ABD2NBR8</accession>
<evidence type="ECO:0000313" key="2">
    <source>
        <dbReference type="EMBL" id="KAL3276193.1"/>
    </source>
</evidence>
<comment type="caution">
    <text evidence="2">The sequence shown here is derived from an EMBL/GenBank/DDBJ whole genome shotgun (WGS) entry which is preliminary data.</text>
</comment>
<gene>
    <name evidence="2" type="ORF">HHI36_020911</name>
</gene>
<dbReference type="EMBL" id="JABFTP020000083">
    <property type="protein sequence ID" value="KAL3276193.1"/>
    <property type="molecule type" value="Genomic_DNA"/>
</dbReference>
<name>A0ABD2NBR8_9CUCU</name>
<keyword evidence="3" id="KW-1185">Reference proteome</keyword>
<reference evidence="2 3" key="1">
    <citation type="journal article" date="2021" name="BMC Biol.">
        <title>Horizontally acquired antibacterial genes associated with adaptive radiation of ladybird beetles.</title>
        <authorList>
            <person name="Li H.S."/>
            <person name="Tang X.F."/>
            <person name="Huang Y.H."/>
            <person name="Xu Z.Y."/>
            <person name="Chen M.L."/>
            <person name="Du X.Y."/>
            <person name="Qiu B.Y."/>
            <person name="Chen P.T."/>
            <person name="Zhang W."/>
            <person name="Slipinski A."/>
            <person name="Escalona H.E."/>
            <person name="Waterhouse R.M."/>
            <person name="Zwick A."/>
            <person name="Pang H."/>
        </authorList>
    </citation>
    <scope>NUCLEOTIDE SEQUENCE [LARGE SCALE GENOMIC DNA]</scope>
    <source>
        <strain evidence="2">SYSU2018</strain>
    </source>
</reference>
<dbReference type="Proteomes" id="UP001516400">
    <property type="component" value="Unassembled WGS sequence"/>
</dbReference>
<evidence type="ECO:0000313" key="3">
    <source>
        <dbReference type="Proteomes" id="UP001516400"/>
    </source>
</evidence>
<feature type="compositionally biased region" description="Acidic residues" evidence="1">
    <location>
        <begin position="1"/>
        <end position="15"/>
    </location>
</feature>
<dbReference type="AlphaFoldDB" id="A0ABD2NBR8"/>
<proteinExistence type="predicted"/>
<feature type="region of interest" description="Disordered" evidence="1">
    <location>
        <begin position="1"/>
        <end position="20"/>
    </location>
</feature>
<sequence length="180" mass="21031">MEEQSEEEEEDEDSIGEISKIKKENLQAATASATRISHQISQNTSSIFVKNESDWVQVNQYLKDSEAEFHTYTWKNEKTHAFVLEGLDSELATDEIKEELKGKYQISVQQVFRMKNTSRPLYLVVTGKDIILKYLQKNAYIINYTKVVWKRHFNKEKLRNAIDVKHGDMQQRTATRNQLA</sequence>
<evidence type="ECO:0000256" key="1">
    <source>
        <dbReference type="SAM" id="MobiDB-lite"/>
    </source>
</evidence>